<dbReference type="EMBL" id="HBFV01001056">
    <property type="protein sequence ID" value="CAD8928371.1"/>
    <property type="molecule type" value="Transcribed_RNA"/>
</dbReference>
<evidence type="ECO:0000256" key="5">
    <source>
        <dbReference type="ARBA" id="ARBA00022729"/>
    </source>
</evidence>
<dbReference type="PANTHER" id="PTHR12692:SF0">
    <property type="entry name" value="GH11935P"/>
    <property type="match status" value="1"/>
</dbReference>
<reference evidence="11" key="1">
    <citation type="submission" date="2021-01" db="EMBL/GenBank/DDBJ databases">
        <authorList>
            <person name="Corre E."/>
            <person name="Pelletier E."/>
            <person name="Niang G."/>
            <person name="Scheremetjew M."/>
            <person name="Finn R."/>
            <person name="Kale V."/>
            <person name="Holt S."/>
            <person name="Cochrane G."/>
            <person name="Meng A."/>
            <person name="Brown T."/>
            <person name="Cohen L."/>
        </authorList>
    </citation>
    <scope>NUCLEOTIDE SEQUENCE</scope>
    <source>
        <strain evidence="11">CCMP2329</strain>
    </source>
</reference>
<gene>
    <name evidence="11" type="ORF">POKL1161_LOCUS724</name>
</gene>
<feature type="signal peptide" evidence="10">
    <location>
        <begin position="1"/>
        <end position="22"/>
    </location>
</feature>
<dbReference type="GO" id="GO:0008250">
    <property type="term" value="C:oligosaccharyltransferase complex"/>
    <property type="evidence" value="ECO:0007669"/>
    <property type="project" value="TreeGrafter"/>
</dbReference>
<feature type="transmembrane region" description="Helical" evidence="9">
    <location>
        <begin position="277"/>
        <end position="298"/>
    </location>
</feature>
<dbReference type="PANTHER" id="PTHR12692">
    <property type="entry name" value="DOLICHYL-DIPHOSPHOOLIGOSACCHARIDE--PROTEIN GLYCOSYLTRANSFERASE-RELATED"/>
    <property type="match status" value="1"/>
</dbReference>
<organism evidence="11">
    <name type="scientific">Picochlorum oklahomense</name>
    <dbReference type="NCBI Taxonomy" id="249345"/>
    <lineage>
        <taxon>Eukaryota</taxon>
        <taxon>Viridiplantae</taxon>
        <taxon>Chlorophyta</taxon>
        <taxon>core chlorophytes</taxon>
        <taxon>Trebouxiophyceae</taxon>
        <taxon>Trebouxiophyceae incertae sedis</taxon>
        <taxon>Picochlorum</taxon>
    </lineage>
</organism>
<keyword evidence="4 9" id="KW-0812">Transmembrane</keyword>
<evidence type="ECO:0000256" key="10">
    <source>
        <dbReference type="SAM" id="SignalP"/>
    </source>
</evidence>
<evidence type="ECO:0000256" key="6">
    <source>
        <dbReference type="ARBA" id="ARBA00022824"/>
    </source>
</evidence>
<keyword evidence="5 10" id="KW-0732">Signal</keyword>
<evidence type="ECO:0000256" key="7">
    <source>
        <dbReference type="ARBA" id="ARBA00022989"/>
    </source>
</evidence>
<dbReference type="Pfam" id="PF04756">
    <property type="entry name" value="OST3_OST6"/>
    <property type="match status" value="1"/>
</dbReference>
<evidence type="ECO:0000313" key="11">
    <source>
        <dbReference type="EMBL" id="CAD8928371.1"/>
    </source>
</evidence>
<feature type="transmembrane region" description="Helical" evidence="9">
    <location>
        <begin position="226"/>
        <end position="248"/>
    </location>
</feature>
<dbReference type="AlphaFoldDB" id="A0A7S1GFD3"/>
<keyword evidence="8 9" id="KW-0472">Membrane</keyword>
<dbReference type="Gene3D" id="3.40.30.10">
    <property type="entry name" value="Glutaredoxin"/>
    <property type="match status" value="1"/>
</dbReference>
<keyword evidence="7 9" id="KW-1133">Transmembrane helix</keyword>
<evidence type="ECO:0000256" key="1">
    <source>
        <dbReference type="ARBA" id="ARBA00002791"/>
    </source>
</evidence>
<comment type="function">
    <text evidence="1">Subunit of the oligosaccharyl transferase (OST) complex that catalyzes the initial transfer of a defined glycan (Glc(3)Man(9)GlcNAc(2) in eukaryotes) from the lipid carrier dolichol-pyrophosphate to an asparagine residue within an Asn-X-Ser/Thr consensus motif in nascent polypeptide chains, the first step in protein N-glycosylation. N-glycosylation occurs cotranslationally and the complex associates with the Sec61 complex at the channel-forming translocon complex that mediates protein translocation across the endoplasmic reticulum (ER). All subunits are required for a maximal enzyme activity.</text>
</comment>
<evidence type="ECO:0000256" key="3">
    <source>
        <dbReference type="ARBA" id="ARBA00009561"/>
    </source>
</evidence>
<feature type="transmembrane region" description="Helical" evidence="9">
    <location>
        <begin position="197"/>
        <end position="214"/>
    </location>
</feature>
<keyword evidence="6" id="KW-0256">Endoplasmic reticulum</keyword>
<evidence type="ECO:0000256" key="8">
    <source>
        <dbReference type="ARBA" id="ARBA00023136"/>
    </source>
</evidence>
<feature type="transmembrane region" description="Helical" evidence="9">
    <location>
        <begin position="310"/>
        <end position="331"/>
    </location>
</feature>
<feature type="chain" id="PRO_5031176657" evidence="10">
    <location>
        <begin position="23"/>
        <end position="341"/>
    </location>
</feature>
<dbReference type="InterPro" id="IPR021149">
    <property type="entry name" value="OligosaccharylTrfase_OST3/OST6"/>
</dbReference>
<dbReference type="GO" id="GO:0018279">
    <property type="term" value="P:protein N-linked glycosylation via asparagine"/>
    <property type="evidence" value="ECO:0007669"/>
    <property type="project" value="TreeGrafter"/>
</dbReference>
<accession>A0A7S1GFD3</accession>
<evidence type="ECO:0000256" key="4">
    <source>
        <dbReference type="ARBA" id="ARBA00022692"/>
    </source>
</evidence>
<proteinExistence type="inferred from homology"/>
<evidence type="ECO:0000256" key="9">
    <source>
        <dbReference type="SAM" id="Phobius"/>
    </source>
</evidence>
<protein>
    <submittedName>
        <fullName evidence="11">Uncharacterized protein</fullName>
    </submittedName>
</protein>
<comment type="similarity">
    <text evidence="3">Belongs to the OST3/OST6 family.</text>
</comment>
<evidence type="ECO:0000256" key="2">
    <source>
        <dbReference type="ARBA" id="ARBA00004477"/>
    </source>
</evidence>
<comment type="subcellular location">
    <subcellularLocation>
        <location evidence="2">Endoplasmic reticulum membrane</location>
        <topology evidence="2">Multi-pass membrane protein</topology>
    </subcellularLocation>
</comment>
<name>A0A7S1GFD3_9CHLO</name>
<sequence length="341" mass="37599">MVFGRMTSFFCVITLLLLSVRGLDESEPNKQVQAILKQQRESKTGYVSLGPKEFDALVDGVSRPYSVYVFADALKFRNSKQLSLEKRLKEFGIVGRTYVKTHKGTEYEDKVVFVRITLEDAKDSLSRLGARGLPYLSYIPGNKEIAPGGSINLPHKNLMAPGPVEDWGAQALATFIAGTCGISPGDLSAELSARSPFLPVFVLIFLASVAIIGYKISQSALIQWMPLYIVGSLFVFWFSLSGGMFNIIRGVPMVGMDPRTRQAKAFLQGSGQMGAEGFIMGSLVMAFGLLIAAVTYIVPTIENAKARRRVSYGIMFAGYLVFNWICATHVWKTGMRTSFYF</sequence>